<evidence type="ECO:0000313" key="3">
    <source>
        <dbReference type="EMBL" id="HAE26253.1"/>
    </source>
</evidence>
<proteinExistence type="predicted"/>
<dbReference type="SUPFAM" id="SSF47413">
    <property type="entry name" value="lambda repressor-like DNA-binding domains"/>
    <property type="match status" value="1"/>
</dbReference>
<dbReference type="EMBL" id="DMAN01000080">
    <property type="protein sequence ID" value="HAE26253.1"/>
    <property type="molecule type" value="Genomic_DNA"/>
</dbReference>
<dbReference type="InterPro" id="IPR010982">
    <property type="entry name" value="Lambda_DNA-bd_dom_sf"/>
</dbReference>
<dbReference type="Pfam" id="PF01381">
    <property type="entry name" value="HTH_3"/>
    <property type="match status" value="1"/>
</dbReference>
<dbReference type="GO" id="GO:0003677">
    <property type="term" value="F:DNA binding"/>
    <property type="evidence" value="ECO:0007669"/>
    <property type="project" value="UniProtKB-KW"/>
</dbReference>
<dbReference type="InterPro" id="IPR001387">
    <property type="entry name" value="Cro/C1-type_HTH"/>
</dbReference>
<accession>A0A3B9GUZ6</accession>
<name>A0A3B9GUZ6_9PROT</name>
<dbReference type="PROSITE" id="PS50943">
    <property type="entry name" value="HTH_CROC1"/>
    <property type="match status" value="1"/>
</dbReference>
<dbReference type="CDD" id="cd00093">
    <property type="entry name" value="HTH_XRE"/>
    <property type="match status" value="1"/>
</dbReference>
<organism evidence="3 4">
    <name type="scientific">Hyphomonas adhaerens</name>
    <dbReference type="NCBI Taxonomy" id="81029"/>
    <lineage>
        <taxon>Bacteria</taxon>
        <taxon>Pseudomonadati</taxon>
        <taxon>Pseudomonadota</taxon>
        <taxon>Alphaproteobacteria</taxon>
        <taxon>Hyphomonadales</taxon>
        <taxon>Hyphomonadaceae</taxon>
        <taxon>Hyphomonas</taxon>
    </lineage>
</organism>
<evidence type="ECO:0000313" key="4">
    <source>
        <dbReference type="Proteomes" id="UP000259610"/>
    </source>
</evidence>
<dbReference type="AlphaFoldDB" id="A0A3B9GUZ6"/>
<dbReference type="InterPro" id="IPR050807">
    <property type="entry name" value="TransReg_Diox_bact_type"/>
</dbReference>
<dbReference type="Proteomes" id="UP000259610">
    <property type="component" value="Unassembled WGS sequence"/>
</dbReference>
<dbReference type="PANTHER" id="PTHR46797:SF1">
    <property type="entry name" value="METHYLPHOSPHONATE SYNTHASE"/>
    <property type="match status" value="1"/>
</dbReference>
<evidence type="ECO:0000256" key="1">
    <source>
        <dbReference type="ARBA" id="ARBA00023125"/>
    </source>
</evidence>
<dbReference type="RefSeq" id="WP_272987173.1">
    <property type="nucleotide sequence ID" value="NZ_CALCOC010000277.1"/>
</dbReference>
<sequence length="108" mass="11846">MELQKIFGANVRHYRRAIRWTLEQLASEVGVSRETIGKIERGVSAPLFETVEKIAEALGVPAQVLFGAAPFPPGDRGELLTDINSILANMNDRQLAGARKMLNALRSS</sequence>
<feature type="domain" description="HTH cro/C1-type" evidence="2">
    <location>
        <begin position="11"/>
        <end position="65"/>
    </location>
</feature>
<dbReference type="PANTHER" id="PTHR46797">
    <property type="entry name" value="HTH-TYPE TRANSCRIPTIONAL REGULATOR"/>
    <property type="match status" value="1"/>
</dbReference>
<dbReference type="SMART" id="SM00530">
    <property type="entry name" value="HTH_XRE"/>
    <property type="match status" value="1"/>
</dbReference>
<dbReference type="GO" id="GO:0003700">
    <property type="term" value="F:DNA-binding transcription factor activity"/>
    <property type="evidence" value="ECO:0007669"/>
    <property type="project" value="TreeGrafter"/>
</dbReference>
<comment type="caution">
    <text evidence="3">The sequence shown here is derived from an EMBL/GenBank/DDBJ whole genome shotgun (WGS) entry which is preliminary data.</text>
</comment>
<dbReference type="Gene3D" id="1.10.260.40">
    <property type="entry name" value="lambda repressor-like DNA-binding domains"/>
    <property type="match status" value="1"/>
</dbReference>
<gene>
    <name evidence="3" type="ORF">DCG58_03755</name>
</gene>
<dbReference type="GO" id="GO:0005829">
    <property type="term" value="C:cytosol"/>
    <property type="evidence" value="ECO:0007669"/>
    <property type="project" value="TreeGrafter"/>
</dbReference>
<protein>
    <submittedName>
        <fullName evidence="3">XRE family transcriptional regulator</fullName>
    </submittedName>
</protein>
<evidence type="ECO:0000259" key="2">
    <source>
        <dbReference type="PROSITE" id="PS50943"/>
    </source>
</evidence>
<reference evidence="3 4" key="1">
    <citation type="journal article" date="2018" name="Nat. Biotechnol.">
        <title>A standardized bacterial taxonomy based on genome phylogeny substantially revises the tree of life.</title>
        <authorList>
            <person name="Parks D.H."/>
            <person name="Chuvochina M."/>
            <person name="Waite D.W."/>
            <person name="Rinke C."/>
            <person name="Skarshewski A."/>
            <person name="Chaumeil P.A."/>
            <person name="Hugenholtz P."/>
        </authorList>
    </citation>
    <scope>NUCLEOTIDE SEQUENCE [LARGE SCALE GENOMIC DNA]</scope>
    <source>
        <strain evidence="3">UBA8733</strain>
    </source>
</reference>
<keyword evidence="1" id="KW-0238">DNA-binding</keyword>